<dbReference type="AlphaFoldDB" id="A0A6A4ID16"/>
<dbReference type="PANTHER" id="PTHR48081">
    <property type="entry name" value="AB HYDROLASE SUPERFAMILY PROTEIN C4A8.06C"/>
    <property type="match status" value="1"/>
</dbReference>
<dbReference type="Pfam" id="PF20434">
    <property type="entry name" value="BD-FAE"/>
    <property type="match status" value="1"/>
</dbReference>
<proteinExistence type="predicted"/>
<evidence type="ECO:0000256" key="1">
    <source>
        <dbReference type="ARBA" id="ARBA00022801"/>
    </source>
</evidence>
<dbReference type="InterPro" id="IPR049492">
    <property type="entry name" value="BD-FAE-like_dom"/>
</dbReference>
<dbReference type="InterPro" id="IPR029058">
    <property type="entry name" value="AB_hydrolase_fold"/>
</dbReference>
<reference evidence="3" key="1">
    <citation type="journal article" date="2019" name="Environ. Microbiol.">
        <title>Fungal ecological strategies reflected in gene transcription - a case study of two litter decomposers.</title>
        <authorList>
            <person name="Barbi F."/>
            <person name="Kohler A."/>
            <person name="Barry K."/>
            <person name="Baskaran P."/>
            <person name="Daum C."/>
            <person name="Fauchery L."/>
            <person name="Ihrmark K."/>
            <person name="Kuo A."/>
            <person name="LaButti K."/>
            <person name="Lipzen A."/>
            <person name="Morin E."/>
            <person name="Grigoriev I.V."/>
            <person name="Henrissat B."/>
            <person name="Lindahl B."/>
            <person name="Martin F."/>
        </authorList>
    </citation>
    <scope>NUCLEOTIDE SEQUENCE</scope>
    <source>
        <strain evidence="3">JB14</strain>
    </source>
</reference>
<organism evidence="3 4">
    <name type="scientific">Gymnopus androsaceus JB14</name>
    <dbReference type="NCBI Taxonomy" id="1447944"/>
    <lineage>
        <taxon>Eukaryota</taxon>
        <taxon>Fungi</taxon>
        <taxon>Dikarya</taxon>
        <taxon>Basidiomycota</taxon>
        <taxon>Agaricomycotina</taxon>
        <taxon>Agaricomycetes</taxon>
        <taxon>Agaricomycetidae</taxon>
        <taxon>Agaricales</taxon>
        <taxon>Marasmiineae</taxon>
        <taxon>Omphalotaceae</taxon>
        <taxon>Gymnopus</taxon>
    </lineage>
</organism>
<dbReference type="EMBL" id="ML769391">
    <property type="protein sequence ID" value="KAE9408441.1"/>
    <property type="molecule type" value="Genomic_DNA"/>
</dbReference>
<dbReference type="Proteomes" id="UP000799118">
    <property type="component" value="Unassembled WGS sequence"/>
</dbReference>
<dbReference type="OrthoDB" id="433474at2759"/>
<evidence type="ECO:0000313" key="4">
    <source>
        <dbReference type="Proteomes" id="UP000799118"/>
    </source>
</evidence>
<evidence type="ECO:0000259" key="2">
    <source>
        <dbReference type="Pfam" id="PF20434"/>
    </source>
</evidence>
<protein>
    <submittedName>
        <fullName evidence="3">Alpha/beta-hydrolase</fullName>
    </submittedName>
</protein>
<dbReference type="InterPro" id="IPR050300">
    <property type="entry name" value="GDXG_lipolytic_enzyme"/>
</dbReference>
<keyword evidence="1" id="KW-0378">Hydrolase</keyword>
<dbReference type="PANTHER" id="PTHR48081:SF33">
    <property type="entry name" value="KYNURENINE FORMAMIDASE"/>
    <property type="match status" value="1"/>
</dbReference>
<dbReference type="Gene3D" id="3.40.50.1820">
    <property type="entry name" value="alpha/beta hydrolase"/>
    <property type="match status" value="1"/>
</dbReference>
<accession>A0A6A4ID16</accession>
<gene>
    <name evidence="3" type="ORF">BT96DRAFT_962745</name>
</gene>
<name>A0A6A4ID16_9AGAR</name>
<evidence type="ECO:0000313" key="3">
    <source>
        <dbReference type="EMBL" id="KAE9408441.1"/>
    </source>
</evidence>
<feature type="domain" description="BD-FAE-like" evidence="2">
    <location>
        <begin position="15"/>
        <end position="119"/>
    </location>
</feature>
<dbReference type="GO" id="GO:0016787">
    <property type="term" value="F:hydrolase activity"/>
    <property type="evidence" value="ECO:0007669"/>
    <property type="project" value="UniProtKB-KW"/>
</dbReference>
<sequence length="278" mass="30229">MTENISYGPHERNVLDVYAPLEPSTSPRSVMVYAYGGGLVAGDKTMGKGLIYANIGNYFASHGIVAVIINYRLVPHVTYPGGGEDIQMVREWIYNNISKPQYGNGDPEKVVLVGHSAGGLHIGTNLYAGGDPTNIAIGVVSDPLYPPIAGVVYLSAPFSLQVDLRRKVLSEYYETENVEKILSLTPAGLIEGIQEGSPLLDPKKLPSLIVLVQYDPPDIQDAAFSFIDKYRRKSPKGMLPELVILPGHNHTSNVFSIGTEDDAQGRMLREFIGKVSSK</sequence>
<keyword evidence="4" id="KW-1185">Reference proteome</keyword>
<dbReference type="SUPFAM" id="SSF53474">
    <property type="entry name" value="alpha/beta-Hydrolases"/>
    <property type="match status" value="1"/>
</dbReference>